<sequence length="623" mass="68495">MNEQEAFSELRRISSMPYGQARILAAERVVKDIETHQLDRLLPVGLLDLVEAYTFADETMSTLATFARILRLYDSRPELFDAVDTRNLYWEYKWVVNDAIDYPQVTAAQVEALIEDMERRYRLAGLGLGPVRTARFLWASHRGDPEVWQRLQEVKTEPGSQQDDCRACQIGTEVNTLLDAGRYEETIALARTQQWECNQEPWNTRTAMALAAFYAGDDELAVHAYKDALASRDDEPHHNRGESRQIELLASSGHVEEAVHLIREAEHRPTPEPPRPALLRLLHIITGLSAAGDERYEPLRQRSIDKARELAAAFDSRNGTTRYAQMLDAAINTPVSGRHLDFDARARQLLAASSAGEPLPASLDDDGVAGPGGQTPPAPPAQQDEAGLHGDGAGAWAKAEEALGQQDYLRAAYYYQRAALIARDAGFLERAGAAYAEAAQSLNAAGEGLASSLFAKAVPLLRAGQAPADIVAAVLEAWAPVACARGEADAVLTHLCQMLEELARREDQADQTRLRARLQDTLARTLFAQEQDLEEAYKLATQAGEDFAGSGLVKDVAHAFWLAGRIAVALGRDEDAVYALESAFEGFTIARCLTERSQIGEELLALLRSTGRTDRAEELIKAL</sequence>
<dbReference type="SUPFAM" id="SSF48452">
    <property type="entry name" value="TPR-like"/>
    <property type="match status" value="1"/>
</dbReference>
<accession>C0W2X9</accession>
<proteinExistence type="predicted"/>
<dbReference type="Proteomes" id="UP000004778">
    <property type="component" value="Unassembled WGS sequence"/>
</dbReference>
<feature type="region of interest" description="Disordered" evidence="1">
    <location>
        <begin position="355"/>
        <end position="392"/>
    </location>
</feature>
<dbReference type="HOGENOM" id="CLU_418388_0_0_11"/>
<evidence type="ECO:0000313" key="2">
    <source>
        <dbReference type="EMBL" id="EEH66919.1"/>
    </source>
</evidence>
<evidence type="ECO:0000256" key="1">
    <source>
        <dbReference type="SAM" id="MobiDB-lite"/>
    </source>
</evidence>
<dbReference type="AlphaFoldDB" id="C0W2X9"/>
<dbReference type="STRING" id="103621.GCA_001067145_00266"/>
<dbReference type="RefSeq" id="WP_006549524.1">
    <property type="nucleotide sequence ID" value="NZ_DS999576.1"/>
</dbReference>
<evidence type="ECO:0000313" key="3">
    <source>
        <dbReference type="Proteomes" id="UP000004778"/>
    </source>
</evidence>
<organism evidence="2 3">
    <name type="scientific">Actinomyces urogenitalis DSM 15434</name>
    <dbReference type="NCBI Taxonomy" id="525246"/>
    <lineage>
        <taxon>Bacteria</taxon>
        <taxon>Bacillati</taxon>
        <taxon>Actinomycetota</taxon>
        <taxon>Actinomycetes</taxon>
        <taxon>Actinomycetales</taxon>
        <taxon>Actinomycetaceae</taxon>
        <taxon>Actinomyces</taxon>
    </lineage>
</organism>
<dbReference type="InterPro" id="IPR011990">
    <property type="entry name" value="TPR-like_helical_dom_sf"/>
</dbReference>
<comment type="caution">
    <text evidence="2">The sequence shown here is derived from an EMBL/GenBank/DDBJ whole genome shotgun (WGS) entry which is preliminary data.</text>
</comment>
<protein>
    <recommendedName>
        <fullName evidence="4">Tetratricopeptide repeat protein</fullName>
    </recommendedName>
</protein>
<evidence type="ECO:0008006" key="4">
    <source>
        <dbReference type="Google" id="ProtNLM"/>
    </source>
</evidence>
<reference evidence="2 3" key="1">
    <citation type="submission" date="2009-01" db="EMBL/GenBank/DDBJ databases">
        <authorList>
            <person name="Qin X."/>
            <person name="Bachman B."/>
            <person name="Battles P."/>
            <person name="Bell A."/>
            <person name="Bess C."/>
            <person name="Bickham C."/>
            <person name="Chaboub L."/>
            <person name="Chen D."/>
            <person name="Coyle M."/>
            <person name="Deiros D.R."/>
            <person name="Dinh H."/>
            <person name="Forbes L."/>
            <person name="Fowler G."/>
            <person name="Francisco L."/>
            <person name="Fu Q."/>
            <person name="Gubbala S."/>
            <person name="Hale W."/>
            <person name="Han Y."/>
            <person name="Hemphill L."/>
            <person name="Highlander S.K."/>
            <person name="Hirani K."/>
            <person name="Hogues M."/>
            <person name="Jackson L."/>
            <person name="Jakkamsetti A."/>
            <person name="Javaid M."/>
            <person name="Jiang H."/>
            <person name="Korchina V."/>
            <person name="Kovar C."/>
            <person name="Lara F."/>
            <person name="Lee S."/>
            <person name="Mata R."/>
            <person name="Mathew T."/>
            <person name="Moen C."/>
            <person name="Morales K."/>
            <person name="Munidasa M."/>
            <person name="Nazareth L."/>
            <person name="Ngo R."/>
            <person name="Nguyen L."/>
            <person name="Okwuonu G."/>
            <person name="Ongeri F."/>
            <person name="Patil S."/>
            <person name="Petrosino J."/>
            <person name="Pham C."/>
            <person name="Pham P."/>
            <person name="Pu L.-L."/>
            <person name="Puazo M."/>
            <person name="Raj R."/>
            <person name="Reid J."/>
            <person name="Rouhana J."/>
            <person name="Saada N."/>
            <person name="Shang Y."/>
            <person name="Simmons D."/>
            <person name="Thornton R."/>
            <person name="Warren J."/>
            <person name="Weissenberger G."/>
            <person name="Zhang J."/>
            <person name="Zhang L."/>
            <person name="Zhou C."/>
            <person name="Zhu D."/>
            <person name="Muzny D."/>
            <person name="Worley K."/>
            <person name="Gibbs R."/>
        </authorList>
    </citation>
    <scope>NUCLEOTIDE SEQUENCE [LARGE SCALE GENOMIC DNA]</scope>
    <source>
        <strain evidence="2 3">DSM 15434</strain>
    </source>
</reference>
<dbReference type="eggNOG" id="COG0457">
    <property type="taxonomic scope" value="Bacteria"/>
</dbReference>
<keyword evidence="3" id="KW-1185">Reference proteome</keyword>
<gene>
    <name evidence="2" type="ORF">HMPREF0058_0223</name>
</gene>
<name>C0W2X9_9ACTO</name>
<dbReference type="EMBL" id="ACFH01000010">
    <property type="protein sequence ID" value="EEH66919.1"/>
    <property type="molecule type" value="Genomic_DNA"/>
</dbReference>